<dbReference type="EMBL" id="JAACJJ010000042">
    <property type="protein sequence ID" value="KAF5316236.1"/>
    <property type="molecule type" value="Genomic_DNA"/>
</dbReference>
<dbReference type="Pfam" id="PF11807">
    <property type="entry name" value="UstYa"/>
    <property type="match status" value="1"/>
</dbReference>
<keyword evidence="4" id="KW-1133">Transmembrane helix</keyword>
<keyword evidence="6" id="KW-1185">Reference proteome</keyword>
<evidence type="ECO:0000256" key="2">
    <source>
        <dbReference type="ARBA" id="ARBA00023002"/>
    </source>
</evidence>
<sequence length="216" mass="24370">MKSNTLYVVVLALCAAVNLYVTVKHFIPLGTYPKARDSYTYVGDDYPEHLPVEGAKRQVMATFNKSENFAISGAGKAELWHSVYPEGYGFVRLGSGDRILCTAMFHQLHCLEKMRILLDDPFNTEVSFPHQQHCMNYLRQLFLCKADVTLEPILEHVHGAELDESTDLSMLSGDGVTYECGDSKVLYHTAASNYLDWKARWNHTSRVPTPAYPFGL</sequence>
<evidence type="ECO:0000313" key="6">
    <source>
        <dbReference type="Proteomes" id="UP000567179"/>
    </source>
</evidence>
<dbReference type="GO" id="GO:0016491">
    <property type="term" value="F:oxidoreductase activity"/>
    <property type="evidence" value="ECO:0007669"/>
    <property type="project" value="UniProtKB-KW"/>
</dbReference>
<dbReference type="AlphaFoldDB" id="A0A8H5B3X3"/>
<dbReference type="PANTHER" id="PTHR33365:SF11">
    <property type="entry name" value="TAT PATHWAY SIGNAL SEQUENCE"/>
    <property type="match status" value="1"/>
</dbReference>
<accession>A0A8H5B3X3</accession>
<comment type="similarity">
    <text evidence="3">Belongs to the ustYa family.</text>
</comment>
<keyword evidence="2" id="KW-0560">Oxidoreductase</keyword>
<name>A0A8H5B3X3_9AGAR</name>
<dbReference type="InterPro" id="IPR021765">
    <property type="entry name" value="UstYa-like"/>
</dbReference>
<comment type="pathway">
    <text evidence="1">Mycotoxin biosynthesis.</text>
</comment>
<comment type="caution">
    <text evidence="5">The sequence shown here is derived from an EMBL/GenBank/DDBJ whole genome shotgun (WGS) entry which is preliminary data.</text>
</comment>
<dbReference type="GO" id="GO:0043386">
    <property type="term" value="P:mycotoxin biosynthetic process"/>
    <property type="evidence" value="ECO:0007669"/>
    <property type="project" value="InterPro"/>
</dbReference>
<dbReference type="PANTHER" id="PTHR33365">
    <property type="entry name" value="YALI0B05434P"/>
    <property type="match status" value="1"/>
</dbReference>
<organism evidence="5 6">
    <name type="scientific">Psilocybe cf. subviscida</name>
    <dbReference type="NCBI Taxonomy" id="2480587"/>
    <lineage>
        <taxon>Eukaryota</taxon>
        <taxon>Fungi</taxon>
        <taxon>Dikarya</taxon>
        <taxon>Basidiomycota</taxon>
        <taxon>Agaricomycotina</taxon>
        <taxon>Agaricomycetes</taxon>
        <taxon>Agaricomycetidae</taxon>
        <taxon>Agaricales</taxon>
        <taxon>Agaricineae</taxon>
        <taxon>Strophariaceae</taxon>
        <taxon>Psilocybe</taxon>
    </lineage>
</organism>
<evidence type="ECO:0000313" key="5">
    <source>
        <dbReference type="EMBL" id="KAF5316236.1"/>
    </source>
</evidence>
<dbReference type="OrthoDB" id="3687641at2759"/>
<evidence type="ECO:0000256" key="4">
    <source>
        <dbReference type="SAM" id="Phobius"/>
    </source>
</evidence>
<protein>
    <recommendedName>
        <fullName evidence="7">Oxidase ustYa</fullName>
    </recommendedName>
</protein>
<evidence type="ECO:0000256" key="1">
    <source>
        <dbReference type="ARBA" id="ARBA00004685"/>
    </source>
</evidence>
<keyword evidence="4" id="KW-0472">Membrane</keyword>
<evidence type="ECO:0008006" key="7">
    <source>
        <dbReference type="Google" id="ProtNLM"/>
    </source>
</evidence>
<reference evidence="5 6" key="1">
    <citation type="journal article" date="2020" name="ISME J.">
        <title>Uncovering the hidden diversity of litter-decomposition mechanisms in mushroom-forming fungi.</title>
        <authorList>
            <person name="Floudas D."/>
            <person name="Bentzer J."/>
            <person name="Ahren D."/>
            <person name="Johansson T."/>
            <person name="Persson P."/>
            <person name="Tunlid A."/>
        </authorList>
    </citation>
    <scope>NUCLEOTIDE SEQUENCE [LARGE SCALE GENOMIC DNA]</scope>
    <source>
        <strain evidence="5 6">CBS 101986</strain>
    </source>
</reference>
<gene>
    <name evidence="5" type="ORF">D9619_006783</name>
</gene>
<evidence type="ECO:0000256" key="3">
    <source>
        <dbReference type="ARBA" id="ARBA00035112"/>
    </source>
</evidence>
<proteinExistence type="inferred from homology"/>
<keyword evidence="4" id="KW-0812">Transmembrane</keyword>
<dbReference type="Proteomes" id="UP000567179">
    <property type="component" value="Unassembled WGS sequence"/>
</dbReference>
<feature type="transmembrane region" description="Helical" evidence="4">
    <location>
        <begin position="6"/>
        <end position="27"/>
    </location>
</feature>